<accession>Q1PW09</accession>
<evidence type="ECO:0000256" key="1">
    <source>
        <dbReference type="ARBA" id="ARBA00034120"/>
    </source>
</evidence>
<dbReference type="InterPro" id="IPR043502">
    <property type="entry name" value="DNA/RNA_pol_sf"/>
</dbReference>
<evidence type="ECO:0000313" key="3">
    <source>
        <dbReference type="EMBL" id="CAJ71414.1"/>
    </source>
</evidence>
<reference evidence="3" key="2">
    <citation type="submission" date="2006-01" db="EMBL/GenBank/DDBJ databases">
        <authorList>
            <person name="Genoscope"/>
        </authorList>
    </citation>
    <scope>NUCLEOTIDE SEQUENCE</scope>
</reference>
<name>Q1PW09_KUEST</name>
<dbReference type="InterPro" id="IPR051083">
    <property type="entry name" value="GrpII_Intron_Splice-Mob/Def"/>
</dbReference>
<proteinExistence type="inferred from homology"/>
<dbReference type="PANTHER" id="PTHR34047:SF8">
    <property type="entry name" value="PROTEIN YKFC"/>
    <property type="match status" value="1"/>
</dbReference>
<dbReference type="InterPro" id="IPR013597">
    <property type="entry name" value="Mat_intron_G2"/>
</dbReference>
<sequence length="252" mass="29614">MRKIKEKLREGKTEVFDADLSSYFDTIPHKELLLLIGMRISDKNVLHLIKMWLKAPVIEEGKPGGGRKNKIGTPQGSVISPLLANIYLHMLDKAVNRENGVFYKYGITIIRYADDWVLMAKRIPREALDYLNRKHKKYWNIEPSKKSQKKVREKIGNYLKGNGHKAAEKVANELNAITRGWINYFTIKGVTYPNKVKRDLRYYLFRRLPRYYKRKSQRRSKLYNRGAFKELVNRYGLIDPTKYVPVRQPVKA</sequence>
<feature type="domain" description="Reverse transcriptase" evidence="2">
    <location>
        <begin position="1"/>
        <end position="186"/>
    </location>
</feature>
<dbReference type="EMBL" id="CT573073">
    <property type="protein sequence ID" value="CAJ71414.1"/>
    <property type="molecule type" value="Genomic_DNA"/>
</dbReference>
<dbReference type="Pfam" id="PF00078">
    <property type="entry name" value="RVT_1"/>
    <property type="match status" value="1"/>
</dbReference>
<dbReference type="InterPro" id="IPR000477">
    <property type="entry name" value="RT_dom"/>
</dbReference>
<dbReference type="CDD" id="cd01651">
    <property type="entry name" value="RT_G2_intron"/>
    <property type="match status" value="1"/>
</dbReference>
<reference evidence="3" key="1">
    <citation type="journal article" date="2006" name="Nature">
        <title>Deciphering the evolution and metabolism of an anammox bacterium from a community genome.</title>
        <authorList>
            <person name="Strous M."/>
            <person name="Pelletier E."/>
            <person name="Mangenot S."/>
            <person name="Rattei T."/>
            <person name="Lehner A."/>
            <person name="Taylor M.W."/>
            <person name="Horn M."/>
            <person name="Daims H."/>
            <person name="Bartol-Mavel D."/>
            <person name="Wincker P."/>
            <person name="Barbe V."/>
            <person name="Fonknechten N."/>
            <person name="Vallenet D."/>
            <person name="Segurens B."/>
            <person name="Schenowitz-Truong C."/>
            <person name="Medigue C."/>
            <person name="Collingro A."/>
            <person name="Snel B."/>
            <person name="Dutilh B.E."/>
            <person name="OpDenCamp H.J.M."/>
            <person name="vanDerDrift C."/>
            <person name="Cirpus I."/>
            <person name="vanDePas-Schoonen K.T."/>
            <person name="Harhangi H.R."/>
            <person name="vanNiftrik L."/>
            <person name="Schmid M."/>
            <person name="Keltjens J."/>
            <person name="vanDeVossenberg J."/>
            <person name="Kartal B."/>
            <person name="Meier H."/>
            <person name="Frishman D."/>
            <person name="Huynen M.A."/>
            <person name="Mewes H."/>
            <person name="Weissenbach J."/>
            <person name="Jetten M.S.M."/>
            <person name="Wagner M."/>
            <person name="LePaslier D."/>
        </authorList>
    </citation>
    <scope>NUCLEOTIDE SEQUENCE</scope>
</reference>
<organism evidence="3">
    <name type="scientific">Kuenenia stuttgartiensis</name>
    <dbReference type="NCBI Taxonomy" id="174633"/>
    <lineage>
        <taxon>Bacteria</taxon>
        <taxon>Pseudomonadati</taxon>
        <taxon>Planctomycetota</taxon>
        <taxon>Candidatus Brocadiia</taxon>
        <taxon>Candidatus Brocadiales</taxon>
        <taxon>Candidatus Brocadiaceae</taxon>
        <taxon>Candidatus Kuenenia</taxon>
    </lineage>
</organism>
<comment type="similarity">
    <text evidence="1">Belongs to the bacterial reverse transcriptase family.</text>
</comment>
<dbReference type="SUPFAM" id="SSF56672">
    <property type="entry name" value="DNA/RNA polymerases"/>
    <property type="match status" value="1"/>
</dbReference>
<gene>
    <name evidence="3" type="ORF">kustc0669</name>
</gene>
<dbReference type="AlphaFoldDB" id="Q1PW09"/>
<dbReference type="Pfam" id="PF08388">
    <property type="entry name" value="GIIM"/>
    <property type="match status" value="1"/>
</dbReference>
<dbReference type="PROSITE" id="PS50878">
    <property type="entry name" value="RT_POL"/>
    <property type="match status" value="1"/>
</dbReference>
<protein>
    <recommendedName>
        <fullName evidence="2">Reverse transcriptase domain-containing protein</fullName>
    </recommendedName>
</protein>
<dbReference type="PANTHER" id="PTHR34047">
    <property type="entry name" value="NUCLEAR INTRON MATURASE 1, MITOCHONDRIAL-RELATED"/>
    <property type="match status" value="1"/>
</dbReference>
<evidence type="ECO:0000259" key="2">
    <source>
        <dbReference type="PROSITE" id="PS50878"/>
    </source>
</evidence>